<comment type="caution">
    <text evidence="1">The sequence shown here is derived from an EMBL/GenBank/DDBJ whole genome shotgun (WGS) entry which is preliminary data.</text>
</comment>
<dbReference type="Proteomes" id="UP001207742">
    <property type="component" value="Unassembled WGS sequence"/>
</dbReference>
<gene>
    <name evidence="1" type="ORF">OL497_11435</name>
</gene>
<protein>
    <recommendedName>
        <fullName evidence="3">DNA-binding protein</fullName>
    </recommendedName>
</protein>
<evidence type="ECO:0000313" key="2">
    <source>
        <dbReference type="Proteomes" id="UP001207742"/>
    </source>
</evidence>
<accession>A0ABT3IL45</accession>
<proteinExistence type="predicted"/>
<evidence type="ECO:0000313" key="1">
    <source>
        <dbReference type="EMBL" id="MCW3484510.1"/>
    </source>
</evidence>
<dbReference type="RefSeq" id="WP_264730186.1">
    <property type="nucleotide sequence ID" value="NZ_JAPDNR010000001.1"/>
</dbReference>
<dbReference type="SUPFAM" id="SSF47789">
    <property type="entry name" value="C-terminal domain of RNA polymerase alpha subunit"/>
    <property type="match status" value="1"/>
</dbReference>
<dbReference type="EMBL" id="JAPDNS010000001">
    <property type="protein sequence ID" value="MCW3484510.1"/>
    <property type="molecule type" value="Genomic_DNA"/>
</dbReference>
<evidence type="ECO:0008006" key="3">
    <source>
        <dbReference type="Google" id="ProtNLM"/>
    </source>
</evidence>
<organism evidence="1 2">
    <name type="scientific">Chitinophaga nivalis</name>
    <dbReference type="NCBI Taxonomy" id="2991709"/>
    <lineage>
        <taxon>Bacteria</taxon>
        <taxon>Pseudomonadati</taxon>
        <taxon>Bacteroidota</taxon>
        <taxon>Chitinophagia</taxon>
        <taxon>Chitinophagales</taxon>
        <taxon>Chitinophagaceae</taxon>
        <taxon>Chitinophaga</taxon>
    </lineage>
</organism>
<keyword evidence="2" id="KW-1185">Reference proteome</keyword>
<reference evidence="1 2" key="1">
    <citation type="submission" date="2022-10" db="EMBL/GenBank/DDBJ databases">
        <title>Chitinophaga nivalis PC15 sp. nov., isolated from Pyeongchang county, South Korea.</title>
        <authorList>
            <person name="Trinh H.N."/>
        </authorList>
    </citation>
    <scope>NUCLEOTIDE SEQUENCE [LARGE SCALE GENOMIC DNA]</scope>
    <source>
        <strain evidence="1 2">PC14</strain>
    </source>
</reference>
<name>A0ABT3IL45_9BACT</name>
<dbReference type="Gene3D" id="1.10.150.20">
    <property type="entry name" value="5' to 3' exonuclease, C-terminal subdomain"/>
    <property type="match status" value="1"/>
</dbReference>
<sequence length="73" mass="7834">MRKIIPDPETGFPKGLSQPALRALNGAGYTQLQQLTGVTETAIQQLHGMGEKGMVVLRQALADKGWAFKTNPG</sequence>